<evidence type="ECO:0000313" key="6">
    <source>
        <dbReference type="Proteomes" id="UP000299211"/>
    </source>
</evidence>
<dbReference type="OMA" id="VGIWRCA"/>
<sequence length="122" mass="12462">MTDAFHIDVPHTDAALAVIALSGEFDIAAAPAVRARALELIANGHPDLVADLSGVTFCDSSGLGALVGIWRCAKDADGSLTLAAIPDRLSRLLSVTGMDAFLPAYSSADAALAARQGNRTTA</sequence>
<dbReference type="NCBIfam" id="TIGR00377">
    <property type="entry name" value="ant_ant_sig"/>
    <property type="match status" value="1"/>
</dbReference>
<proteinExistence type="inferred from homology"/>
<dbReference type="GO" id="GO:0043856">
    <property type="term" value="F:anti-sigma factor antagonist activity"/>
    <property type="evidence" value="ECO:0007669"/>
    <property type="project" value="InterPro"/>
</dbReference>
<name>A0A4D4ME75_STRAX</name>
<dbReference type="InterPro" id="IPR058548">
    <property type="entry name" value="MlaB-like_STAS"/>
</dbReference>
<feature type="domain" description="STAS" evidence="3">
    <location>
        <begin position="16"/>
        <end position="115"/>
    </location>
</feature>
<dbReference type="Pfam" id="PF13466">
    <property type="entry name" value="STAS_2"/>
    <property type="match status" value="1"/>
</dbReference>
<accession>A0A4D4ME75</accession>
<evidence type="ECO:0000256" key="1">
    <source>
        <dbReference type="ARBA" id="ARBA00009013"/>
    </source>
</evidence>
<dbReference type="GeneID" id="41537615"/>
<dbReference type="Proteomes" id="UP000299211">
    <property type="component" value="Unassembled WGS sequence"/>
</dbReference>
<dbReference type="SUPFAM" id="SSF52091">
    <property type="entry name" value="SpoIIaa-like"/>
    <property type="match status" value="1"/>
</dbReference>
<evidence type="ECO:0000313" key="4">
    <source>
        <dbReference type="EMBL" id="GDY69677.1"/>
    </source>
</evidence>
<evidence type="ECO:0000259" key="3">
    <source>
        <dbReference type="PROSITE" id="PS50801"/>
    </source>
</evidence>
<dbReference type="AlphaFoldDB" id="A0A4D4ME75"/>
<evidence type="ECO:0000313" key="5">
    <source>
        <dbReference type="EMBL" id="GDY79930.1"/>
    </source>
</evidence>
<dbReference type="PROSITE" id="PS50801">
    <property type="entry name" value="STAS"/>
    <property type="match status" value="1"/>
</dbReference>
<organism evidence="4 7">
    <name type="scientific">Streptomyces avermitilis</name>
    <dbReference type="NCBI Taxonomy" id="33903"/>
    <lineage>
        <taxon>Bacteria</taxon>
        <taxon>Bacillati</taxon>
        <taxon>Actinomycetota</taxon>
        <taxon>Actinomycetes</taxon>
        <taxon>Kitasatosporales</taxon>
        <taxon>Streptomycetaceae</taxon>
        <taxon>Streptomyces</taxon>
    </lineage>
</organism>
<dbReference type="EMBL" id="BJHY01000002">
    <property type="protein sequence ID" value="GDY79930.1"/>
    <property type="molecule type" value="Genomic_DNA"/>
</dbReference>
<dbReference type="PANTHER" id="PTHR33495:SF2">
    <property type="entry name" value="ANTI-SIGMA FACTOR ANTAGONIST TM_1081-RELATED"/>
    <property type="match status" value="1"/>
</dbReference>
<evidence type="ECO:0000313" key="7">
    <source>
        <dbReference type="Proteomes" id="UP000302139"/>
    </source>
</evidence>
<dbReference type="Proteomes" id="UP000302139">
    <property type="component" value="Unassembled WGS sequence"/>
</dbReference>
<comment type="similarity">
    <text evidence="1 2">Belongs to the anti-sigma-factor antagonist family.</text>
</comment>
<dbReference type="STRING" id="33903.AQJ43_30135"/>
<protein>
    <recommendedName>
        <fullName evidence="2">Anti-sigma factor antagonist</fullName>
    </recommendedName>
</protein>
<dbReference type="InterPro" id="IPR002645">
    <property type="entry name" value="STAS_dom"/>
</dbReference>
<gene>
    <name evidence="4" type="primary">rsbV_4</name>
    <name evidence="4" type="ORF">SAV14893_090700</name>
    <name evidence="5" type="ORF">SAV31267_094150</name>
</gene>
<comment type="caution">
    <text evidence="4">The sequence shown here is derived from an EMBL/GenBank/DDBJ whole genome shotgun (WGS) entry which is preliminary data.</text>
</comment>
<dbReference type="InterPro" id="IPR003658">
    <property type="entry name" value="Anti-sigma_ant"/>
</dbReference>
<dbReference type="EMBL" id="BJHX01000002">
    <property type="protein sequence ID" value="GDY69677.1"/>
    <property type="molecule type" value="Genomic_DNA"/>
</dbReference>
<dbReference type="RefSeq" id="WP_010981889.1">
    <property type="nucleotide sequence ID" value="NZ_BAABTN010000135.1"/>
</dbReference>
<dbReference type="CDD" id="cd07043">
    <property type="entry name" value="STAS_anti-anti-sigma_factors"/>
    <property type="match status" value="1"/>
</dbReference>
<dbReference type="InterPro" id="IPR036513">
    <property type="entry name" value="STAS_dom_sf"/>
</dbReference>
<reference evidence="5 6" key="1">
    <citation type="submission" date="2019-04" db="EMBL/GenBank/DDBJ databases">
        <title>Draft genome sequences of Streptomyces avermitilis ATCC 31267.</title>
        <authorList>
            <person name="Komaki H."/>
            <person name="Tamura T."/>
            <person name="Hosoyama A."/>
        </authorList>
    </citation>
    <scope>NUCLEOTIDE SEQUENCE [LARGE SCALE GENOMIC DNA]</scope>
    <source>
        <strain evidence="5 6">ATCC 31267</strain>
    </source>
</reference>
<reference evidence="4 7" key="2">
    <citation type="submission" date="2019-04" db="EMBL/GenBank/DDBJ databases">
        <title>Draft genome sequences of Streptomyces avermitilis NBRC 14893.</title>
        <authorList>
            <person name="Komaki H."/>
            <person name="Tamura T."/>
            <person name="Hosoyama A."/>
        </authorList>
    </citation>
    <scope>NUCLEOTIDE SEQUENCE [LARGE SCALE GENOMIC DNA]</scope>
    <source>
        <strain evidence="4 7">NBRC 14893</strain>
    </source>
</reference>
<evidence type="ECO:0000256" key="2">
    <source>
        <dbReference type="RuleBase" id="RU003749"/>
    </source>
</evidence>
<dbReference type="Gene3D" id="3.30.750.24">
    <property type="entry name" value="STAS domain"/>
    <property type="match status" value="1"/>
</dbReference>
<dbReference type="PANTHER" id="PTHR33495">
    <property type="entry name" value="ANTI-SIGMA FACTOR ANTAGONIST TM_1081-RELATED-RELATED"/>
    <property type="match status" value="1"/>
</dbReference>